<evidence type="ECO:0000256" key="1">
    <source>
        <dbReference type="SAM" id="MobiDB-lite"/>
    </source>
</evidence>
<keyword evidence="2" id="KW-0812">Transmembrane</keyword>
<name>A0ABV7XI05_9GAMM</name>
<organism evidence="3 4">
    <name type="scientific">Luteimonas soli</name>
    <dbReference type="NCBI Taxonomy" id="1648966"/>
    <lineage>
        <taxon>Bacteria</taxon>
        <taxon>Pseudomonadati</taxon>
        <taxon>Pseudomonadota</taxon>
        <taxon>Gammaproteobacteria</taxon>
        <taxon>Lysobacterales</taxon>
        <taxon>Lysobacteraceae</taxon>
        <taxon>Luteimonas</taxon>
    </lineage>
</organism>
<keyword evidence="4" id="KW-1185">Reference proteome</keyword>
<protein>
    <recommendedName>
        <fullName evidence="5">AI-2E family transporter</fullName>
    </recommendedName>
</protein>
<keyword evidence="2" id="KW-0472">Membrane</keyword>
<dbReference type="EMBL" id="JBHRYA010000003">
    <property type="protein sequence ID" value="MFC3715767.1"/>
    <property type="molecule type" value="Genomic_DNA"/>
</dbReference>
<accession>A0ABV7XI05</accession>
<comment type="caution">
    <text evidence="3">The sequence shown here is derived from an EMBL/GenBank/DDBJ whole genome shotgun (WGS) entry which is preliminary data.</text>
</comment>
<keyword evidence="2" id="KW-1133">Transmembrane helix</keyword>
<reference evidence="4" key="1">
    <citation type="journal article" date="2019" name="Int. J. Syst. Evol. Microbiol.">
        <title>The Global Catalogue of Microorganisms (GCM) 10K type strain sequencing project: providing services to taxonomists for standard genome sequencing and annotation.</title>
        <authorList>
            <consortium name="The Broad Institute Genomics Platform"/>
            <consortium name="The Broad Institute Genome Sequencing Center for Infectious Disease"/>
            <person name="Wu L."/>
            <person name="Ma J."/>
        </authorList>
    </citation>
    <scope>NUCLEOTIDE SEQUENCE [LARGE SCALE GENOMIC DNA]</scope>
    <source>
        <strain evidence="4">KCTC 42441</strain>
    </source>
</reference>
<feature type="transmembrane region" description="Helical" evidence="2">
    <location>
        <begin position="20"/>
        <end position="40"/>
    </location>
</feature>
<evidence type="ECO:0000256" key="2">
    <source>
        <dbReference type="SAM" id="Phobius"/>
    </source>
</evidence>
<proteinExistence type="predicted"/>
<evidence type="ECO:0000313" key="3">
    <source>
        <dbReference type="EMBL" id="MFC3715767.1"/>
    </source>
</evidence>
<evidence type="ECO:0000313" key="4">
    <source>
        <dbReference type="Proteomes" id="UP001595705"/>
    </source>
</evidence>
<dbReference type="Proteomes" id="UP001595705">
    <property type="component" value="Unassembled WGS sequence"/>
</dbReference>
<dbReference type="RefSeq" id="WP_386742867.1">
    <property type="nucleotide sequence ID" value="NZ_JBHRYA010000003.1"/>
</dbReference>
<sequence>MSWLALLLVPLALYAAYKLVGVAIKLVLAVVVVVALYWWAAPQMGWPTVSDLVYVFGPDLDGKRIEEVADPSRLAGQAAERVTDHVIDEVAERGGFAQPEVDEFDEVALPLPESAPEADPETPRAHNPPM</sequence>
<feature type="region of interest" description="Disordered" evidence="1">
    <location>
        <begin position="109"/>
        <end position="130"/>
    </location>
</feature>
<gene>
    <name evidence="3" type="ORF">ACFONC_06365</name>
</gene>
<evidence type="ECO:0008006" key="5">
    <source>
        <dbReference type="Google" id="ProtNLM"/>
    </source>
</evidence>